<dbReference type="RefSeq" id="WP_183972590.1">
    <property type="nucleotide sequence ID" value="NZ_JACIBY010000003.1"/>
</dbReference>
<dbReference type="EMBL" id="JACIBY010000003">
    <property type="protein sequence ID" value="MBB3837776.1"/>
    <property type="molecule type" value="Genomic_DNA"/>
</dbReference>
<feature type="domain" description="Heparinase II/III-like C-terminal" evidence="6">
    <location>
        <begin position="382"/>
        <end position="541"/>
    </location>
</feature>
<keyword evidence="2 5" id="KW-0732">Signal</keyword>
<dbReference type="PANTHER" id="PTHR39210">
    <property type="entry name" value="HEPARIN-SULFATE LYASE"/>
    <property type="match status" value="1"/>
</dbReference>
<keyword evidence="4" id="KW-0456">Lyase</keyword>
<evidence type="ECO:0000259" key="6">
    <source>
        <dbReference type="Pfam" id="PF07940"/>
    </source>
</evidence>
<dbReference type="InterPro" id="IPR032518">
    <property type="entry name" value="HepII_N"/>
</dbReference>
<feature type="domain" description="Heparinase II N-terminal" evidence="7">
    <location>
        <begin position="41"/>
        <end position="242"/>
    </location>
</feature>
<evidence type="ECO:0000313" key="8">
    <source>
        <dbReference type="EMBL" id="MBB3837776.1"/>
    </source>
</evidence>
<sequence length="796" mass="90288">MKKQFFFWLFNLLFFAALGQSKKAHPYLFYTPERIKITKERLQIDTSLAKAWQNMLQRTEKSLEAKGGNLENLTLAYCMTGDTKYAERAKLLLLEWVNRTQWDGMDDRTPRWNSGLGTARGCFQTAIAFDGIYNYLTPSERKEIANKIIRLGIEPAINDWVSEDRRIHTLNSMGHNWWSAVVYQAGIASMAVLNEEPQAKAWAEEVMRASKEWFAFQGSVLENKPSNFDANGGFYESVSYANFGVSEYLTFRLAWTNLFGKITMPYDATLQKTVDWFIHASYPTSKHRMMSLNFGDSNDHANGERPAKLMMALGMGNPHYYWYLQQIGNSEGREDMNLATPLGLLYHPAELRVRNDELRKGTTNSTLGLLNSTLPNPLPTAAIYKDMGWGMLRSSWDKDATLLGVKSGYTWNHAHADAGSFVLYHNGQYLLIDGGDVGYGLPEYSGYFVRSEAHNVMLFNGKAQDPQDQYHAVKTSGSLHHLINGPSLKYLMADATGPTSRYFLRNYRHFLWLDKVILVVDDVKTYEAGKFEFLLHYQNEAKKKGPDLEIGQGEASILFRPLYPETLPLGYPHDFPEKMKLEERWGIKDRDVKTKIPYYAISPAENSRQTKFWNAIILLDNNNKAVETFVGSSGANGAAGRTNLPVIEKISGDNWQGVRITQNGTITEVYLNLLADGRLMHRNANAVINGWETDAYLTAISFPEKADRTNPDNLTSFFVSNGSYLRKDGKTFLHSISKVFMNADYSNKQLKIQVDGQPLMRISLRATEKPNAMNINDKTIAPAWKDGKVTIDLENK</sequence>
<keyword evidence="3" id="KW-0574">Periplasm</keyword>
<dbReference type="InterPro" id="IPR012480">
    <property type="entry name" value="Hepar_II_III_C"/>
</dbReference>
<comment type="caution">
    <text evidence="8">The sequence shown here is derived from an EMBL/GenBank/DDBJ whole genome shotgun (WGS) entry which is preliminary data.</text>
</comment>
<proteinExistence type="predicted"/>
<evidence type="ECO:0008006" key="10">
    <source>
        <dbReference type="Google" id="ProtNLM"/>
    </source>
</evidence>
<feature type="chain" id="PRO_5030970092" description="DUF4962 domain-containing protein" evidence="5">
    <location>
        <begin position="20"/>
        <end position="796"/>
    </location>
</feature>
<evidence type="ECO:0000256" key="2">
    <source>
        <dbReference type="ARBA" id="ARBA00022729"/>
    </source>
</evidence>
<dbReference type="SUPFAM" id="SSF48230">
    <property type="entry name" value="Chondroitin AC/alginate lyase"/>
    <property type="match status" value="1"/>
</dbReference>
<accession>A0A7W5ZL47</accession>
<dbReference type="GO" id="GO:0042597">
    <property type="term" value="C:periplasmic space"/>
    <property type="evidence" value="ECO:0007669"/>
    <property type="project" value="UniProtKB-SubCell"/>
</dbReference>
<dbReference type="PANTHER" id="PTHR39210:SF1">
    <property type="entry name" value="HEPARIN-SULFATE LYASE"/>
    <property type="match status" value="1"/>
</dbReference>
<evidence type="ECO:0000256" key="4">
    <source>
        <dbReference type="ARBA" id="ARBA00023239"/>
    </source>
</evidence>
<dbReference type="GO" id="GO:0016829">
    <property type="term" value="F:lyase activity"/>
    <property type="evidence" value="ECO:0007669"/>
    <property type="project" value="UniProtKB-KW"/>
</dbReference>
<dbReference type="Pfam" id="PF07940">
    <property type="entry name" value="Hepar_II_III_C"/>
    <property type="match status" value="1"/>
</dbReference>
<dbReference type="InterPro" id="IPR008929">
    <property type="entry name" value="Chondroitin_lyas"/>
</dbReference>
<evidence type="ECO:0000259" key="7">
    <source>
        <dbReference type="Pfam" id="PF16332"/>
    </source>
</evidence>
<dbReference type="Gene3D" id="2.70.98.70">
    <property type="match status" value="1"/>
</dbReference>
<feature type="signal peptide" evidence="5">
    <location>
        <begin position="1"/>
        <end position="19"/>
    </location>
</feature>
<dbReference type="AlphaFoldDB" id="A0A7W5ZL47"/>
<protein>
    <recommendedName>
        <fullName evidence="10">DUF4962 domain-containing protein</fullName>
    </recommendedName>
</protein>
<gene>
    <name evidence="8" type="ORF">FHS57_001773</name>
</gene>
<organism evidence="8 9">
    <name type="scientific">Runella defluvii</name>
    <dbReference type="NCBI Taxonomy" id="370973"/>
    <lineage>
        <taxon>Bacteria</taxon>
        <taxon>Pseudomonadati</taxon>
        <taxon>Bacteroidota</taxon>
        <taxon>Cytophagia</taxon>
        <taxon>Cytophagales</taxon>
        <taxon>Spirosomataceae</taxon>
        <taxon>Runella</taxon>
    </lineage>
</organism>
<evidence type="ECO:0000256" key="1">
    <source>
        <dbReference type="ARBA" id="ARBA00004418"/>
    </source>
</evidence>
<dbReference type="Gene3D" id="1.50.10.100">
    <property type="entry name" value="Chondroitin AC/alginate lyase"/>
    <property type="match status" value="1"/>
</dbReference>
<reference evidence="8 9" key="1">
    <citation type="submission" date="2020-08" db="EMBL/GenBank/DDBJ databases">
        <title>Genomic Encyclopedia of Type Strains, Phase IV (KMG-IV): sequencing the most valuable type-strain genomes for metagenomic binning, comparative biology and taxonomic classification.</title>
        <authorList>
            <person name="Goeker M."/>
        </authorList>
    </citation>
    <scope>NUCLEOTIDE SEQUENCE [LARGE SCALE GENOMIC DNA]</scope>
    <source>
        <strain evidence="8 9">DSM 17976</strain>
    </source>
</reference>
<evidence type="ECO:0000256" key="3">
    <source>
        <dbReference type="ARBA" id="ARBA00022764"/>
    </source>
</evidence>
<dbReference type="Proteomes" id="UP000541352">
    <property type="component" value="Unassembled WGS sequence"/>
</dbReference>
<comment type="subcellular location">
    <subcellularLocation>
        <location evidence="1">Periplasm</location>
    </subcellularLocation>
</comment>
<name>A0A7W5ZL47_9BACT</name>
<dbReference type="Pfam" id="PF16332">
    <property type="entry name" value="DUF4962"/>
    <property type="match status" value="1"/>
</dbReference>
<evidence type="ECO:0000313" key="9">
    <source>
        <dbReference type="Proteomes" id="UP000541352"/>
    </source>
</evidence>
<keyword evidence="9" id="KW-1185">Reference proteome</keyword>
<evidence type="ECO:0000256" key="5">
    <source>
        <dbReference type="SAM" id="SignalP"/>
    </source>
</evidence>